<dbReference type="GO" id="GO:0004020">
    <property type="term" value="F:adenylylsulfate kinase activity"/>
    <property type="evidence" value="ECO:0007669"/>
    <property type="project" value="UniProtKB-UniRule"/>
</dbReference>
<proteinExistence type="inferred from homology"/>
<feature type="binding site" evidence="13">
    <location>
        <begin position="457"/>
        <end position="464"/>
    </location>
    <ligand>
        <name>ATP</name>
        <dbReference type="ChEBI" id="CHEBI:30616"/>
    </ligand>
</feature>
<dbReference type="InterPro" id="IPR009001">
    <property type="entry name" value="Transl_elong_EF1A/Init_IF2_C"/>
</dbReference>
<dbReference type="GO" id="GO:0004781">
    <property type="term" value="F:sulfate adenylyltransferase (ATP) activity"/>
    <property type="evidence" value="ECO:0007669"/>
    <property type="project" value="UniProtKB-UniRule"/>
</dbReference>
<keyword evidence="16" id="KW-1185">Reference proteome</keyword>
<dbReference type="Pfam" id="PF01583">
    <property type="entry name" value="APS_kinase"/>
    <property type="match status" value="1"/>
</dbReference>
<dbReference type="SUPFAM" id="SSF52540">
    <property type="entry name" value="P-loop containing nucleoside triphosphate hydrolases"/>
    <property type="match status" value="2"/>
</dbReference>
<dbReference type="InterPro" id="IPR059117">
    <property type="entry name" value="APS_kinase_dom"/>
</dbReference>
<organism evidence="15 16">
    <name type="scientific">Rhodococcus maanshanensis</name>
    <dbReference type="NCBI Taxonomy" id="183556"/>
    <lineage>
        <taxon>Bacteria</taxon>
        <taxon>Bacillati</taxon>
        <taxon>Actinomycetota</taxon>
        <taxon>Actinomycetes</taxon>
        <taxon>Mycobacteriales</taxon>
        <taxon>Nocardiaceae</taxon>
        <taxon>Rhodococcus</taxon>
    </lineage>
</organism>
<keyword evidence="13" id="KW-0597">Phosphoprotein</keyword>
<dbReference type="AlphaFoldDB" id="A0A1H7XA05"/>
<dbReference type="CDD" id="cd04095">
    <property type="entry name" value="CysN_NoDQ_III"/>
    <property type="match status" value="1"/>
</dbReference>
<dbReference type="InterPro" id="IPR044139">
    <property type="entry name" value="CysN_NoDQ_III"/>
</dbReference>
<dbReference type="InterPro" id="IPR027417">
    <property type="entry name" value="P-loop_NTPase"/>
</dbReference>
<keyword evidence="8 12" id="KW-0067">ATP-binding</keyword>
<dbReference type="GO" id="GO:0005525">
    <property type="term" value="F:GTP binding"/>
    <property type="evidence" value="ECO:0007669"/>
    <property type="project" value="UniProtKB-UniRule"/>
</dbReference>
<dbReference type="PROSITE" id="PS00301">
    <property type="entry name" value="G_TR_1"/>
    <property type="match status" value="1"/>
</dbReference>
<dbReference type="NCBIfam" id="TIGR00455">
    <property type="entry name" value="apsK"/>
    <property type="match status" value="1"/>
</dbReference>
<dbReference type="PRINTS" id="PR00315">
    <property type="entry name" value="ELONGATNFCT"/>
</dbReference>
<dbReference type="InterPro" id="IPR005225">
    <property type="entry name" value="Small_GTP-bd"/>
</dbReference>
<comment type="pathway">
    <text evidence="12">Sulfur metabolism; hydrogen sulfide biosynthesis; sulfite from sulfate: step 1/3.</text>
</comment>
<accession>A0A1H7XA05</accession>
<feature type="binding site" evidence="12">
    <location>
        <begin position="94"/>
        <end position="98"/>
    </location>
    <ligand>
        <name>GTP</name>
        <dbReference type="ChEBI" id="CHEBI:37565"/>
    </ligand>
</feature>
<evidence type="ECO:0000256" key="6">
    <source>
        <dbReference type="ARBA" id="ARBA00022695"/>
    </source>
</evidence>
<sequence length="620" mass="68238">MSQSHHALQLLRVATAGSVDDGKSTLIGRLLYDSKSIFEDQLEAVERSSRERGDEYANLALLTDGLRAEREQGITIDVAHRYFATPHRKFIIADTPGHEQYTRNMVTGASTADLALILVDARKGVLEQTRRHAFLSTLLGIPHLVLCVNKMDLVDWSQERFEEIKEEFRQFAIKLDVHDLTFIPVSALKGDNIVTRTENMPWYEGSSLLHHLEDVHIASDRNLIDARFPVQYVIRPQRQTDAELHDFRGYAGTVASGVFKPGDEVVVLPSGFTSTVEAIFGPGGTVIEEAFAPSAVTISLADNLDVSRGDVLCRPNNRPQVGQEIDAMVCWLTEQSSLSENTRYTLLHTTKSTKAQVVRLDYRLDVNTLHRDESAQSLSLNEIGRIQLKTQQPLLFDPYRRSRVTGSFILVDESTGNTVAAGMILGPTLKESKVVWHAASVSRAERATKGATVWLTGLSASGKSTVAVELERRLVASGVPAYRLDGDNLRHGLNSDLGFGAADRAENVRRVGEVAQLLADAGMVAVASLISPYREDRDRVRAQHLAAGLPFVEVFIDTPVEVCEARDPKGMYAKARAGEITGFTGVDDPYEAPTNAELVLRPEDGDPVAQAATIMEYLNL</sequence>
<dbReference type="NCBIfam" id="TIGR02034">
    <property type="entry name" value="CysN"/>
    <property type="match status" value="1"/>
</dbReference>
<evidence type="ECO:0000256" key="11">
    <source>
        <dbReference type="ARBA" id="ARBA00049370"/>
    </source>
</evidence>
<keyword evidence="9 12" id="KW-0342">GTP-binding</keyword>
<dbReference type="InterPro" id="IPR000795">
    <property type="entry name" value="T_Tr_GTP-bd_dom"/>
</dbReference>
<evidence type="ECO:0000259" key="14">
    <source>
        <dbReference type="PROSITE" id="PS51722"/>
    </source>
</evidence>
<dbReference type="NCBIfam" id="NF004035">
    <property type="entry name" value="PRK05506.1"/>
    <property type="match status" value="1"/>
</dbReference>
<dbReference type="Pfam" id="PF00009">
    <property type="entry name" value="GTP_EFTU"/>
    <property type="match status" value="1"/>
</dbReference>
<dbReference type="Pfam" id="PF22594">
    <property type="entry name" value="GTP-eEF1A_C"/>
    <property type="match status" value="1"/>
</dbReference>
<protein>
    <recommendedName>
        <fullName evidence="12 13">Multifunctional fusion protein</fullName>
    </recommendedName>
    <domain>
        <recommendedName>
            <fullName evidence="12">Sulfate adenylyltransferase subunit 1</fullName>
            <ecNumber evidence="12">2.7.7.4</ecNumber>
        </recommendedName>
        <alternativeName>
            <fullName evidence="12">ATP-sulfurylase large subunit</fullName>
        </alternativeName>
        <alternativeName>
            <fullName evidence="12">Sulfate adenylate transferase</fullName>
            <shortName evidence="12">SAT</shortName>
        </alternativeName>
    </domain>
    <domain>
        <recommendedName>
            <fullName evidence="13">Adenylyl-sulfate kinase</fullName>
            <ecNumber evidence="13">2.7.1.25</ecNumber>
        </recommendedName>
        <alternativeName>
            <fullName evidence="13">APS kinase</fullName>
        </alternativeName>
        <alternativeName>
            <fullName evidence="13">ATP adenosine-5'-phosphosulfate 3'-phosphotransferase</fullName>
        </alternativeName>
        <alternativeName>
            <fullName evidence="13">Adenosine-5'-phosphosulfate kinase</fullName>
        </alternativeName>
    </domain>
</protein>
<evidence type="ECO:0000256" key="5">
    <source>
        <dbReference type="ARBA" id="ARBA00022679"/>
    </source>
</evidence>
<evidence type="ECO:0000256" key="1">
    <source>
        <dbReference type="ARBA" id="ARBA00001823"/>
    </source>
</evidence>
<dbReference type="GO" id="GO:0000103">
    <property type="term" value="P:sulfate assimilation"/>
    <property type="evidence" value="ECO:0007669"/>
    <property type="project" value="UniProtKB-UniRule"/>
</dbReference>
<comment type="similarity">
    <text evidence="3">In the C-terminal section; belongs to the APS kinase family.</text>
</comment>
<dbReference type="SUPFAM" id="SSF50447">
    <property type="entry name" value="Translation proteins"/>
    <property type="match status" value="1"/>
</dbReference>
<dbReference type="RefSeq" id="WP_083576868.1">
    <property type="nucleotide sequence ID" value="NZ_FOAW01000031.1"/>
</dbReference>
<dbReference type="UniPathway" id="UPA00140">
    <property type="reaction ID" value="UER00204"/>
</dbReference>
<feature type="domain" description="Tr-type G" evidence="14">
    <location>
        <begin position="8"/>
        <end position="221"/>
    </location>
</feature>
<dbReference type="EC" id="2.7.1.25" evidence="13"/>
<dbReference type="CDD" id="cd03695">
    <property type="entry name" value="CysN_NodQ_II"/>
    <property type="match status" value="1"/>
</dbReference>
<comment type="catalytic activity">
    <reaction evidence="11 12">
        <text>sulfate + ATP + H(+) = adenosine 5'-phosphosulfate + diphosphate</text>
        <dbReference type="Rhea" id="RHEA:18133"/>
        <dbReference type="ChEBI" id="CHEBI:15378"/>
        <dbReference type="ChEBI" id="CHEBI:16189"/>
        <dbReference type="ChEBI" id="CHEBI:30616"/>
        <dbReference type="ChEBI" id="CHEBI:33019"/>
        <dbReference type="ChEBI" id="CHEBI:58243"/>
        <dbReference type="EC" id="2.7.7.4"/>
    </reaction>
</comment>
<dbReference type="InterPro" id="IPR050100">
    <property type="entry name" value="TRAFAC_GTPase_members"/>
</dbReference>
<dbReference type="InterPro" id="IPR011779">
    <property type="entry name" value="SO4_adenylTrfase_lsu"/>
</dbReference>
<evidence type="ECO:0000313" key="16">
    <source>
        <dbReference type="Proteomes" id="UP000198677"/>
    </source>
</evidence>
<dbReference type="CDD" id="cd02027">
    <property type="entry name" value="APSK"/>
    <property type="match status" value="1"/>
</dbReference>
<evidence type="ECO:0000313" key="15">
    <source>
        <dbReference type="EMBL" id="SEM30464.1"/>
    </source>
</evidence>
<dbReference type="InterPro" id="IPR031157">
    <property type="entry name" value="G_TR_CS"/>
</dbReference>
<comment type="catalytic activity">
    <reaction evidence="1 13">
        <text>adenosine 5'-phosphosulfate + ATP = 3'-phosphoadenylyl sulfate + ADP + H(+)</text>
        <dbReference type="Rhea" id="RHEA:24152"/>
        <dbReference type="ChEBI" id="CHEBI:15378"/>
        <dbReference type="ChEBI" id="CHEBI:30616"/>
        <dbReference type="ChEBI" id="CHEBI:58243"/>
        <dbReference type="ChEBI" id="CHEBI:58339"/>
        <dbReference type="ChEBI" id="CHEBI:456216"/>
        <dbReference type="EC" id="2.7.1.25"/>
    </reaction>
</comment>
<evidence type="ECO:0000256" key="12">
    <source>
        <dbReference type="HAMAP-Rule" id="MF_00062"/>
    </source>
</evidence>
<dbReference type="InterPro" id="IPR054696">
    <property type="entry name" value="GTP-eEF1A_C"/>
</dbReference>
<evidence type="ECO:0000256" key="13">
    <source>
        <dbReference type="HAMAP-Rule" id="MF_00065"/>
    </source>
</evidence>
<dbReference type="Proteomes" id="UP000198677">
    <property type="component" value="Unassembled WGS sequence"/>
</dbReference>
<evidence type="ECO:0000256" key="8">
    <source>
        <dbReference type="ARBA" id="ARBA00022840"/>
    </source>
</evidence>
<comment type="function">
    <text evidence="13">Catalyzes the synthesis of activated sulfate.</text>
</comment>
<comment type="subunit">
    <text evidence="12">Heterodimer composed of CysD, the smaller subunit, and CysN.</text>
</comment>
<evidence type="ECO:0000256" key="10">
    <source>
        <dbReference type="ARBA" id="ARBA00023268"/>
    </source>
</evidence>
<evidence type="ECO:0000256" key="4">
    <source>
        <dbReference type="ARBA" id="ARBA00007237"/>
    </source>
</evidence>
<dbReference type="CDD" id="cd04166">
    <property type="entry name" value="CysN_ATPS"/>
    <property type="match status" value="1"/>
</dbReference>
<name>A0A1H7XA05_9NOCA</name>
<keyword evidence="10" id="KW-0511">Multifunctional enzyme</keyword>
<keyword evidence="13" id="KW-0418">Kinase</keyword>
<dbReference type="SUPFAM" id="SSF50465">
    <property type="entry name" value="EF-Tu/eEF-1alpha/eIF2-gamma C-terminal domain"/>
    <property type="match status" value="1"/>
</dbReference>
<dbReference type="NCBIfam" id="NF003013">
    <property type="entry name" value="PRK03846.1"/>
    <property type="match status" value="1"/>
</dbReference>
<dbReference type="NCBIfam" id="TIGR00231">
    <property type="entry name" value="small_GTP"/>
    <property type="match status" value="1"/>
</dbReference>
<dbReference type="EMBL" id="FOAW01000031">
    <property type="protein sequence ID" value="SEM30464.1"/>
    <property type="molecule type" value="Genomic_DNA"/>
</dbReference>
<dbReference type="PROSITE" id="PS51722">
    <property type="entry name" value="G_TR_2"/>
    <property type="match status" value="1"/>
</dbReference>
<comment type="function">
    <text evidence="12">With CysD forms the ATP sulfurylase (ATPS) that catalyzes the adenylation of sulfate producing adenosine 5'-phosphosulfate (APS) and diphosphate, the first enzymatic step in sulfur assimilation pathway. APS synthesis involves the formation of a high-energy phosphoric-sulfuric acid anhydride bond driven by GTP hydrolysis by CysN coupled to ATP hydrolysis by CysD.</text>
</comment>
<comment type="pathway">
    <text evidence="13">Sulfur metabolism; hydrogen sulfide biosynthesis; sulfite from sulfate: step 2/3.</text>
</comment>
<dbReference type="Gene3D" id="3.40.50.300">
    <property type="entry name" value="P-loop containing nucleotide triphosphate hydrolases"/>
    <property type="match status" value="2"/>
</dbReference>
<comment type="similarity">
    <text evidence="12">Belongs to the TRAFAC class translation factor GTPase superfamily. Classic translation factor GTPase family. CysN/NodQ subfamily.</text>
</comment>
<dbReference type="InterPro" id="IPR044138">
    <property type="entry name" value="CysN_II"/>
</dbReference>
<evidence type="ECO:0000256" key="9">
    <source>
        <dbReference type="ARBA" id="ARBA00023134"/>
    </source>
</evidence>
<comment type="similarity">
    <text evidence="4">In the N-terminal section; belongs to the TRAFAC class translation factor GTPase superfamily. Classic translation factor GTPase family. CysN/NodQ subfamily.</text>
</comment>
<feature type="active site" description="Phosphoserine intermediate" evidence="13">
    <location>
        <position position="531"/>
    </location>
</feature>
<keyword evidence="5 12" id="KW-0808">Transferase</keyword>
<dbReference type="InterPro" id="IPR002891">
    <property type="entry name" value="APS"/>
</dbReference>
<dbReference type="InterPro" id="IPR041757">
    <property type="entry name" value="CysN_GTP-bd"/>
</dbReference>
<dbReference type="HAMAP" id="MF_00062">
    <property type="entry name" value="Sulf_adenylyltr_sub1"/>
    <property type="match status" value="1"/>
</dbReference>
<dbReference type="GO" id="GO:0070814">
    <property type="term" value="P:hydrogen sulfide biosynthetic process"/>
    <property type="evidence" value="ECO:0007669"/>
    <property type="project" value="UniProtKB-UniRule"/>
</dbReference>
<gene>
    <name evidence="13" type="primary">cysC</name>
    <name evidence="12" type="synonym">cysN</name>
    <name evidence="15" type="ORF">SAMN05444583_13135</name>
</gene>
<evidence type="ECO:0000256" key="3">
    <source>
        <dbReference type="ARBA" id="ARBA00005438"/>
    </source>
</evidence>
<dbReference type="FunFam" id="3.40.50.300:FF:000119">
    <property type="entry name" value="Sulfate adenylyltransferase subunit 1"/>
    <property type="match status" value="1"/>
</dbReference>
<comment type="similarity">
    <text evidence="13">Belongs to the APS kinase family.</text>
</comment>
<feature type="binding site" evidence="12">
    <location>
        <begin position="17"/>
        <end position="24"/>
    </location>
    <ligand>
        <name>GTP</name>
        <dbReference type="ChEBI" id="CHEBI:37565"/>
    </ligand>
</feature>
<dbReference type="HAMAP" id="MF_00065">
    <property type="entry name" value="Adenylyl_sulf_kinase"/>
    <property type="match status" value="1"/>
</dbReference>
<dbReference type="GO" id="GO:0003924">
    <property type="term" value="F:GTPase activity"/>
    <property type="evidence" value="ECO:0007669"/>
    <property type="project" value="InterPro"/>
</dbReference>
<comment type="function">
    <text evidence="2">APS kinase catalyzes the synthesis of activated sulfate.</text>
</comment>
<reference evidence="16" key="1">
    <citation type="submission" date="2016-10" db="EMBL/GenBank/DDBJ databases">
        <authorList>
            <person name="Varghese N."/>
            <person name="Submissions S."/>
        </authorList>
    </citation>
    <scope>NUCLEOTIDE SEQUENCE [LARGE SCALE GENOMIC DNA]</scope>
    <source>
        <strain evidence="16">DSM 44675</strain>
    </source>
</reference>
<dbReference type="GO" id="GO:0005524">
    <property type="term" value="F:ATP binding"/>
    <property type="evidence" value="ECO:0007669"/>
    <property type="project" value="UniProtKB-UniRule"/>
</dbReference>
<dbReference type="OrthoDB" id="9804504at2"/>
<keyword evidence="6 12" id="KW-0548">Nucleotidyltransferase</keyword>
<dbReference type="PANTHER" id="PTHR23115">
    <property type="entry name" value="TRANSLATION FACTOR"/>
    <property type="match status" value="1"/>
</dbReference>
<evidence type="ECO:0000256" key="7">
    <source>
        <dbReference type="ARBA" id="ARBA00022741"/>
    </source>
</evidence>
<evidence type="ECO:0000256" key="2">
    <source>
        <dbReference type="ARBA" id="ARBA00002357"/>
    </source>
</evidence>
<dbReference type="EC" id="2.7.7.4" evidence="12"/>
<keyword evidence="7 12" id="KW-0547">Nucleotide-binding</keyword>
<dbReference type="Gene3D" id="2.40.30.10">
    <property type="entry name" value="Translation factors"/>
    <property type="match status" value="2"/>
</dbReference>
<dbReference type="InterPro" id="IPR009000">
    <property type="entry name" value="Transl_B-barrel_sf"/>
</dbReference>
<dbReference type="NCBIfam" id="NF003478">
    <property type="entry name" value="PRK05124.1"/>
    <property type="match status" value="1"/>
</dbReference>
<feature type="binding site" evidence="12">
    <location>
        <begin position="149"/>
        <end position="152"/>
    </location>
    <ligand>
        <name>GTP</name>
        <dbReference type="ChEBI" id="CHEBI:37565"/>
    </ligand>
</feature>